<protein>
    <submittedName>
        <fullName evidence="7">Fibrinogen C-terminal domain-containing protein</fullName>
    </submittedName>
</protein>
<feature type="domain" description="Fibrinogen C-terminal" evidence="5">
    <location>
        <begin position="81"/>
        <end position="302"/>
    </location>
</feature>
<sequence length="393" mass="43934">MDIFAVTSMNVSILIHVALAKNKEYAPICQGYSGDGYFCGDIDECLDPNTCSAGKKQGVCTNLPGSYTCTCDVYYNDGDNCETFLPYRHCADLYKYHSIHDDGAYIIMPPYPFDGKPAFSPKEVYCDMTTQGGGWTLMSNSLSDSMSNKTYQQYVNGFGDARLQDLWLGLEVIHQMSIQVDTSLRVDLYHCPTKWKPGKSTYCTYPSFTVLGANQTYAVKIPYGCDGTEYSYEDGWLRWDEEIGPKFTAYDSADDGWLRWDEEIGPKFTAYDSADAECANYFRNTGWWYDNERLCGAANLNGNRYVCENAPISGELSHYLKWDGNPISEAHLYLRPAKFPDYEAFNDTAGVLTTAMPPATTAIFTTQSAVKKTTTTKAPLIKPSYASIISNNP</sequence>
<dbReference type="AlphaFoldDB" id="A0A0M3I7P8"/>
<dbReference type="InterPro" id="IPR014716">
    <property type="entry name" value="Fibrinogen_a/b/g_C_1"/>
</dbReference>
<dbReference type="NCBIfam" id="NF040941">
    <property type="entry name" value="GGGWT_bact"/>
    <property type="match status" value="1"/>
</dbReference>
<dbReference type="Gene3D" id="3.90.215.10">
    <property type="entry name" value="Gamma Fibrinogen, chain A, domain 1"/>
    <property type="match status" value="1"/>
</dbReference>
<keyword evidence="6" id="KW-1185">Reference proteome</keyword>
<dbReference type="WBParaSite" id="ALUE_0001324501-mRNA-1">
    <property type="protein sequence ID" value="ALUE_0001324501-mRNA-1"/>
    <property type="gene ID" value="ALUE_0001324501"/>
</dbReference>
<dbReference type="GO" id="GO:0005615">
    <property type="term" value="C:extracellular space"/>
    <property type="evidence" value="ECO:0007669"/>
    <property type="project" value="TreeGrafter"/>
</dbReference>
<dbReference type="InterPro" id="IPR000152">
    <property type="entry name" value="EGF-type_Asp/Asn_hydroxyl_site"/>
</dbReference>
<keyword evidence="3" id="KW-0732">Signal</keyword>
<dbReference type="PROSITE" id="PS50026">
    <property type="entry name" value="EGF_3"/>
    <property type="match status" value="1"/>
</dbReference>
<feature type="chain" id="PRO_5007778260" evidence="3">
    <location>
        <begin position="21"/>
        <end position="393"/>
    </location>
</feature>
<dbReference type="SUPFAM" id="SSF56496">
    <property type="entry name" value="Fibrinogen C-terminal domain-like"/>
    <property type="match status" value="1"/>
</dbReference>
<dbReference type="InterPro" id="IPR000742">
    <property type="entry name" value="EGF"/>
</dbReference>
<organism evidence="6 7">
    <name type="scientific">Ascaris lumbricoides</name>
    <name type="common">Giant roundworm</name>
    <dbReference type="NCBI Taxonomy" id="6252"/>
    <lineage>
        <taxon>Eukaryota</taxon>
        <taxon>Metazoa</taxon>
        <taxon>Ecdysozoa</taxon>
        <taxon>Nematoda</taxon>
        <taxon>Chromadorea</taxon>
        <taxon>Rhabditida</taxon>
        <taxon>Spirurina</taxon>
        <taxon>Ascaridomorpha</taxon>
        <taxon>Ascaridoidea</taxon>
        <taxon>Ascarididae</taxon>
        <taxon>Ascaris</taxon>
    </lineage>
</organism>
<dbReference type="SMART" id="SM00186">
    <property type="entry name" value="FBG"/>
    <property type="match status" value="1"/>
</dbReference>
<dbReference type="PROSITE" id="PS00010">
    <property type="entry name" value="ASX_HYDROXYL"/>
    <property type="match status" value="1"/>
</dbReference>
<dbReference type="GO" id="GO:0005509">
    <property type="term" value="F:calcium ion binding"/>
    <property type="evidence" value="ECO:0007669"/>
    <property type="project" value="InterPro"/>
</dbReference>
<evidence type="ECO:0000256" key="3">
    <source>
        <dbReference type="SAM" id="SignalP"/>
    </source>
</evidence>
<evidence type="ECO:0000256" key="2">
    <source>
        <dbReference type="PROSITE-ProRule" id="PRU00076"/>
    </source>
</evidence>
<evidence type="ECO:0000259" key="4">
    <source>
        <dbReference type="PROSITE" id="PS50026"/>
    </source>
</evidence>
<feature type="signal peptide" evidence="3">
    <location>
        <begin position="1"/>
        <end position="20"/>
    </location>
</feature>
<dbReference type="SUPFAM" id="SSF57196">
    <property type="entry name" value="EGF/Laminin"/>
    <property type="match status" value="1"/>
</dbReference>
<dbReference type="InterPro" id="IPR001881">
    <property type="entry name" value="EGF-like_Ca-bd_dom"/>
</dbReference>
<dbReference type="Proteomes" id="UP000036681">
    <property type="component" value="Unplaced"/>
</dbReference>
<dbReference type="InterPro" id="IPR050373">
    <property type="entry name" value="Fibrinogen_C-term_domain"/>
</dbReference>
<accession>A0A0M3I7P8</accession>
<dbReference type="CDD" id="cd00054">
    <property type="entry name" value="EGF_CA"/>
    <property type="match status" value="1"/>
</dbReference>
<proteinExistence type="predicted"/>
<evidence type="ECO:0000313" key="6">
    <source>
        <dbReference type="Proteomes" id="UP000036681"/>
    </source>
</evidence>
<feature type="domain" description="EGF-like" evidence="4">
    <location>
        <begin position="41"/>
        <end position="82"/>
    </location>
</feature>
<evidence type="ECO:0000313" key="7">
    <source>
        <dbReference type="WBParaSite" id="ALUE_0001324501-mRNA-1"/>
    </source>
</evidence>
<keyword evidence="1" id="KW-1015">Disulfide bond</keyword>
<evidence type="ECO:0000256" key="1">
    <source>
        <dbReference type="ARBA" id="ARBA00023157"/>
    </source>
</evidence>
<evidence type="ECO:0000259" key="5">
    <source>
        <dbReference type="PROSITE" id="PS51406"/>
    </source>
</evidence>
<reference evidence="7" key="1">
    <citation type="submission" date="2016-05" db="UniProtKB">
        <authorList>
            <consortium name="WormBaseParasite"/>
        </authorList>
    </citation>
    <scope>IDENTIFICATION</scope>
</reference>
<dbReference type="PANTHER" id="PTHR19143">
    <property type="entry name" value="FIBRINOGEN/TENASCIN/ANGIOPOEITIN"/>
    <property type="match status" value="1"/>
</dbReference>
<keyword evidence="2" id="KW-0245">EGF-like domain</keyword>
<dbReference type="SMART" id="SM00179">
    <property type="entry name" value="EGF_CA"/>
    <property type="match status" value="1"/>
</dbReference>
<dbReference type="InterPro" id="IPR036056">
    <property type="entry name" value="Fibrinogen-like_C"/>
</dbReference>
<dbReference type="Gene3D" id="2.10.25.10">
    <property type="entry name" value="Laminin"/>
    <property type="match status" value="1"/>
</dbReference>
<dbReference type="InterPro" id="IPR002181">
    <property type="entry name" value="Fibrinogen_a/b/g_C_dom"/>
</dbReference>
<name>A0A0M3I7P8_ASCLU</name>
<comment type="caution">
    <text evidence="2">Lacks conserved residue(s) required for the propagation of feature annotation.</text>
</comment>
<dbReference type="Pfam" id="PF00147">
    <property type="entry name" value="Fibrinogen_C"/>
    <property type="match status" value="1"/>
</dbReference>
<dbReference type="PROSITE" id="PS51406">
    <property type="entry name" value="FIBRINOGEN_C_2"/>
    <property type="match status" value="1"/>
</dbReference>